<organism evidence="7 8">
    <name type="scientific">candidate division WOR_3 bacterium SM23_42</name>
    <dbReference type="NCBI Taxonomy" id="1703779"/>
    <lineage>
        <taxon>Bacteria</taxon>
        <taxon>Bacteria division WOR-3</taxon>
    </lineage>
</organism>
<reference evidence="7 8" key="1">
    <citation type="journal article" date="2015" name="Microbiome">
        <title>Genomic resolution of linkages in carbon, nitrogen, and sulfur cycling among widespread estuary sediment bacteria.</title>
        <authorList>
            <person name="Baker B.J."/>
            <person name="Lazar C.S."/>
            <person name="Teske A.P."/>
            <person name="Dick G.J."/>
        </authorList>
    </citation>
    <scope>NUCLEOTIDE SEQUENCE [LARGE SCALE GENOMIC DNA]</scope>
    <source>
        <strain evidence="7">SM23_42</strain>
    </source>
</reference>
<dbReference type="SUPFAM" id="SSF118116">
    <property type="entry name" value="DNA mismatch repair protein MutL"/>
    <property type="match status" value="1"/>
</dbReference>
<dbReference type="InterPro" id="IPR002099">
    <property type="entry name" value="MutL/Mlh/PMS"/>
</dbReference>
<dbReference type="PATRIC" id="fig|1703779.3.peg.1536"/>
<feature type="domain" description="DNA mismatch repair protein S5" evidence="6">
    <location>
        <begin position="207"/>
        <end position="321"/>
    </location>
</feature>
<dbReference type="SUPFAM" id="SSF55874">
    <property type="entry name" value="ATPase domain of HSP90 chaperone/DNA topoisomerase II/histidine kinase"/>
    <property type="match status" value="1"/>
</dbReference>
<dbReference type="InterPro" id="IPR042120">
    <property type="entry name" value="MutL_C_dimsub"/>
</dbReference>
<dbReference type="GO" id="GO:0032300">
    <property type="term" value="C:mismatch repair complex"/>
    <property type="evidence" value="ECO:0007669"/>
    <property type="project" value="InterPro"/>
</dbReference>
<dbReference type="HAMAP" id="MF_00149">
    <property type="entry name" value="DNA_mis_repair"/>
    <property type="match status" value="1"/>
</dbReference>
<dbReference type="InterPro" id="IPR020568">
    <property type="entry name" value="Ribosomal_Su5_D2-typ_SF"/>
</dbReference>
<evidence type="ECO:0000313" key="7">
    <source>
        <dbReference type="EMBL" id="KPK63745.1"/>
    </source>
</evidence>
<dbReference type="GO" id="GO:0140664">
    <property type="term" value="F:ATP-dependent DNA damage sensor activity"/>
    <property type="evidence" value="ECO:0007669"/>
    <property type="project" value="InterPro"/>
</dbReference>
<dbReference type="STRING" id="1703779.AMJ83_06010"/>
<dbReference type="PANTHER" id="PTHR10073">
    <property type="entry name" value="DNA MISMATCH REPAIR PROTEIN MLH, PMS, MUTL"/>
    <property type="match status" value="1"/>
</dbReference>
<dbReference type="InterPro" id="IPR038973">
    <property type="entry name" value="MutL/Mlh/Pms-like"/>
</dbReference>
<dbReference type="Pfam" id="PF08676">
    <property type="entry name" value="MutL_C"/>
    <property type="match status" value="1"/>
</dbReference>
<dbReference type="InterPro" id="IPR014790">
    <property type="entry name" value="MutL_C"/>
</dbReference>
<comment type="similarity">
    <text evidence="1 4">Belongs to the DNA mismatch repair MutL/HexB family.</text>
</comment>
<keyword evidence="2 4" id="KW-0227">DNA damage</keyword>
<evidence type="ECO:0000256" key="4">
    <source>
        <dbReference type="HAMAP-Rule" id="MF_00149"/>
    </source>
</evidence>
<proteinExistence type="inferred from homology"/>
<dbReference type="InterPro" id="IPR014721">
    <property type="entry name" value="Ribsml_uS5_D2-typ_fold_subgr"/>
</dbReference>
<dbReference type="Pfam" id="PF13589">
    <property type="entry name" value="HATPase_c_3"/>
    <property type="match status" value="1"/>
</dbReference>
<evidence type="ECO:0000313" key="8">
    <source>
        <dbReference type="Proteomes" id="UP000051373"/>
    </source>
</evidence>
<dbReference type="InterPro" id="IPR042121">
    <property type="entry name" value="MutL_C_regsub"/>
</dbReference>
<dbReference type="GO" id="GO:0016887">
    <property type="term" value="F:ATP hydrolysis activity"/>
    <property type="evidence" value="ECO:0007669"/>
    <property type="project" value="InterPro"/>
</dbReference>
<keyword evidence="3 4" id="KW-0234">DNA repair</keyword>
<dbReference type="NCBIfam" id="TIGR00585">
    <property type="entry name" value="mutl"/>
    <property type="match status" value="1"/>
</dbReference>
<dbReference type="Gene3D" id="3.30.1540.20">
    <property type="entry name" value="MutL, C-terminal domain, dimerisation subdomain"/>
    <property type="match status" value="1"/>
</dbReference>
<dbReference type="PROSITE" id="PS00058">
    <property type="entry name" value="DNA_MISMATCH_REPAIR_1"/>
    <property type="match status" value="1"/>
</dbReference>
<sequence>MSYVHILNPDVRSKIAAGEVIARPASVVKELLENSLDAQAKRIDVEIIDGGKEKCLVNDDGKGMDRSDAQLALERYSTSKIASIDDIERIQTFGFRGEALASIAYVSKFEMETSDGLVGTTIIAEAGSIKRVLDSERPRGTRIKVSNLFFNLPARLKFLKSEAWERRLTIDLIKGYAVAFPSVSFSIVASGREILNLPPGDSMHQRARALFSGQITDRLTDIDFRLGTTHITGILSRPDLAAKHKLGYVFVNSRPVKYPRVYRTIVEAFHNPKYPPAFAIDIRVDPKFVDTNIHPTKSEVKFKDERYILDILSQVIKREIYKKSVSIDYDVRRRELAKPAAVSERFVQDAVVPDSGPEKLGATHAPEEFWQLHNTYILAQTKSGMIIVDQHVAHERIIYESIMKGRVRSQRLLFPITIELTPEEHRVYEKTKHVLTKMGIEFKEFSARTVVIDSLPADVRTDREEIAGLFGELNELGDLVREKEEIARVVACRGSIKSGQKLSPTEMQSLIDRLFATENPYTCPHGRPIVIRMTVEELAHKFGRS</sequence>
<dbReference type="InterPro" id="IPR013507">
    <property type="entry name" value="DNA_mismatch_S5_2-like"/>
</dbReference>
<evidence type="ECO:0000259" key="6">
    <source>
        <dbReference type="SMART" id="SM01340"/>
    </source>
</evidence>
<comment type="caution">
    <text evidence="7">The sequence shown here is derived from an EMBL/GenBank/DDBJ whole genome shotgun (WGS) entry which is preliminary data.</text>
</comment>
<dbReference type="GO" id="GO:0006298">
    <property type="term" value="P:mismatch repair"/>
    <property type="evidence" value="ECO:0007669"/>
    <property type="project" value="UniProtKB-UniRule"/>
</dbReference>
<dbReference type="Pfam" id="PF01119">
    <property type="entry name" value="DNA_mis_repair"/>
    <property type="match status" value="1"/>
</dbReference>
<dbReference type="CDD" id="cd00782">
    <property type="entry name" value="MutL_Trans"/>
    <property type="match status" value="1"/>
</dbReference>
<accession>A0A0S8FU05</accession>
<feature type="domain" description="MutL C-terminal dimerisation" evidence="5">
    <location>
        <begin position="368"/>
        <end position="502"/>
    </location>
</feature>
<dbReference type="AlphaFoldDB" id="A0A0S8FU05"/>
<evidence type="ECO:0000256" key="2">
    <source>
        <dbReference type="ARBA" id="ARBA00022763"/>
    </source>
</evidence>
<protein>
    <recommendedName>
        <fullName evidence="4">DNA mismatch repair protein MutL</fullName>
    </recommendedName>
</protein>
<dbReference type="SMART" id="SM01340">
    <property type="entry name" value="DNA_mis_repair"/>
    <property type="match status" value="1"/>
</dbReference>
<dbReference type="Gene3D" id="3.30.565.10">
    <property type="entry name" value="Histidine kinase-like ATPase, C-terminal domain"/>
    <property type="match status" value="1"/>
</dbReference>
<evidence type="ECO:0000256" key="1">
    <source>
        <dbReference type="ARBA" id="ARBA00006082"/>
    </source>
</evidence>
<dbReference type="Proteomes" id="UP000051373">
    <property type="component" value="Unassembled WGS sequence"/>
</dbReference>
<dbReference type="FunFam" id="3.30.565.10:FF:000003">
    <property type="entry name" value="DNA mismatch repair endonuclease MutL"/>
    <property type="match status" value="1"/>
</dbReference>
<dbReference type="Gene3D" id="3.30.1370.100">
    <property type="entry name" value="MutL, C-terminal domain, regulatory subdomain"/>
    <property type="match status" value="1"/>
</dbReference>
<dbReference type="SUPFAM" id="SSF54211">
    <property type="entry name" value="Ribosomal protein S5 domain 2-like"/>
    <property type="match status" value="1"/>
</dbReference>
<evidence type="ECO:0000259" key="5">
    <source>
        <dbReference type="SMART" id="SM00853"/>
    </source>
</evidence>
<name>A0A0S8FU05_UNCW3</name>
<dbReference type="Gene3D" id="3.30.230.10">
    <property type="match status" value="1"/>
</dbReference>
<evidence type="ECO:0000256" key="3">
    <source>
        <dbReference type="ARBA" id="ARBA00023204"/>
    </source>
</evidence>
<gene>
    <name evidence="4" type="primary">mutL</name>
    <name evidence="7" type="ORF">AMJ83_06010</name>
</gene>
<dbReference type="PANTHER" id="PTHR10073:SF12">
    <property type="entry name" value="DNA MISMATCH REPAIR PROTEIN MLH1"/>
    <property type="match status" value="1"/>
</dbReference>
<dbReference type="InterPro" id="IPR037198">
    <property type="entry name" value="MutL_C_sf"/>
</dbReference>
<comment type="function">
    <text evidence="4">This protein is involved in the repair of mismatches in DNA. It is required for dam-dependent methyl-directed DNA mismatch repair. May act as a 'molecular matchmaker', a protein that promotes the formation of a stable complex between two or more DNA-binding proteins in an ATP-dependent manner without itself being part of a final effector complex.</text>
</comment>
<dbReference type="GO" id="GO:0030983">
    <property type="term" value="F:mismatched DNA binding"/>
    <property type="evidence" value="ECO:0007669"/>
    <property type="project" value="InterPro"/>
</dbReference>
<dbReference type="InterPro" id="IPR020667">
    <property type="entry name" value="DNA_mismatch_repair_MutL"/>
</dbReference>
<dbReference type="SMART" id="SM00853">
    <property type="entry name" value="MutL_C"/>
    <property type="match status" value="1"/>
</dbReference>
<dbReference type="EMBL" id="LJUJ01000009">
    <property type="protein sequence ID" value="KPK63745.1"/>
    <property type="molecule type" value="Genomic_DNA"/>
</dbReference>
<dbReference type="InterPro" id="IPR014762">
    <property type="entry name" value="DNA_mismatch_repair_CS"/>
</dbReference>
<dbReference type="InterPro" id="IPR036890">
    <property type="entry name" value="HATPase_C_sf"/>
</dbReference>
<dbReference type="GO" id="GO:0005524">
    <property type="term" value="F:ATP binding"/>
    <property type="evidence" value="ECO:0007669"/>
    <property type="project" value="InterPro"/>
</dbReference>
<dbReference type="CDD" id="cd16926">
    <property type="entry name" value="HATPase_MutL-MLH-PMS-like"/>
    <property type="match status" value="1"/>
</dbReference>